<dbReference type="InterPro" id="IPR003609">
    <property type="entry name" value="Pan_app"/>
</dbReference>
<dbReference type="SUPFAM" id="SSF57414">
    <property type="entry name" value="Hairpin loop containing domain-like"/>
    <property type="match status" value="2"/>
</dbReference>
<gene>
    <name evidence="3" type="ORF">CCMP2556_LOCUS12366</name>
</gene>
<comment type="caution">
    <text evidence="3">The sequence shown here is derived from an EMBL/GenBank/DDBJ whole genome shotgun (WGS) entry which is preliminary data.</text>
</comment>
<dbReference type="Pfam" id="PF14295">
    <property type="entry name" value="PAN_4"/>
    <property type="match status" value="2"/>
</dbReference>
<feature type="compositionally biased region" description="Polar residues" evidence="1">
    <location>
        <begin position="415"/>
        <end position="431"/>
    </location>
</feature>
<keyword evidence="4" id="KW-1185">Reference proteome</keyword>
<feature type="region of interest" description="Disordered" evidence="1">
    <location>
        <begin position="396"/>
        <end position="434"/>
    </location>
</feature>
<evidence type="ECO:0000256" key="1">
    <source>
        <dbReference type="SAM" id="MobiDB-lite"/>
    </source>
</evidence>
<dbReference type="PROSITE" id="PS50948">
    <property type="entry name" value="PAN"/>
    <property type="match status" value="1"/>
</dbReference>
<dbReference type="Pfam" id="PF00024">
    <property type="entry name" value="PAN_1"/>
    <property type="match status" value="1"/>
</dbReference>
<dbReference type="Gene3D" id="3.50.4.10">
    <property type="entry name" value="Hepatocyte Growth Factor"/>
    <property type="match status" value="1"/>
</dbReference>
<name>A0ABP0JNY6_9DINO</name>
<dbReference type="InterPro" id="IPR029063">
    <property type="entry name" value="SAM-dependent_MTases_sf"/>
</dbReference>
<evidence type="ECO:0000313" key="4">
    <source>
        <dbReference type="Proteomes" id="UP001642484"/>
    </source>
</evidence>
<evidence type="ECO:0000259" key="2">
    <source>
        <dbReference type="PROSITE" id="PS50948"/>
    </source>
</evidence>
<dbReference type="Proteomes" id="UP001642484">
    <property type="component" value="Unassembled WGS sequence"/>
</dbReference>
<proteinExistence type="predicted"/>
<dbReference type="Gene3D" id="3.40.50.150">
    <property type="entry name" value="Vaccinia Virus protein VP39"/>
    <property type="match status" value="1"/>
</dbReference>
<sequence length="458" mass="49205">MSWQRSASMRLAYPGATWIPRFGLGYRFDLTGEGIDCEEYVVHESLLGELLEESHMELQAAIPFEDLVTFSEEKSGLASDIAASLLSRLPGDFQAMAAMGDFGVYDRLGLKVSREEACISSLYKQAASANGGECRVYYEGAPVIPGTYNNVTASSCQAFCNLNANCSSFSFCGNSCYLKQACIVDGEPLVNATTWTDGCVTYWKQCRQLEGYQVTERLVKEQGMEIENVITDSLGICADACNSNPDCKSSSFYAQSRGCHLKAKCVEPTDALIPPDDPANVYRTFYRCCTCTTTTSTTTSSPWQSLARALAFEGAGAEPGTYEGSYSVSDCQMFCNAHPDCNSFTLCGSSCYLKTLCVTTELALVSADGWNGCVTHFRPCEVTTTEVTTTEVTTTSTNTSVTTMETSTTPGITTIPSNQSEGSVTTTPSTEPTDDGGYLVNSARAMSVACVALVILSG</sequence>
<dbReference type="EMBL" id="CAXAMN010006002">
    <property type="protein sequence ID" value="CAK9016112.1"/>
    <property type="molecule type" value="Genomic_DNA"/>
</dbReference>
<organism evidence="3 4">
    <name type="scientific">Durusdinium trenchii</name>
    <dbReference type="NCBI Taxonomy" id="1381693"/>
    <lineage>
        <taxon>Eukaryota</taxon>
        <taxon>Sar</taxon>
        <taxon>Alveolata</taxon>
        <taxon>Dinophyceae</taxon>
        <taxon>Suessiales</taxon>
        <taxon>Symbiodiniaceae</taxon>
        <taxon>Durusdinium</taxon>
    </lineage>
</organism>
<reference evidence="3 4" key="1">
    <citation type="submission" date="2024-02" db="EMBL/GenBank/DDBJ databases">
        <authorList>
            <person name="Chen Y."/>
            <person name="Shah S."/>
            <person name="Dougan E. K."/>
            <person name="Thang M."/>
            <person name="Chan C."/>
        </authorList>
    </citation>
    <scope>NUCLEOTIDE SEQUENCE [LARGE SCALE GENOMIC DNA]</scope>
</reference>
<protein>
    <recommendedName>
        <fullName evidence="2">Apple domain-containing protein</fullName>
    </recommendedName>
</protein>
<feature type="domain" description="Apple" evidence="2">
    <location>
        <begin position="206"/>
        <end position="288"/>
    </location>
</feature>
<evidence type="ECO:0000313" key="3">
    <source>
        <dbReference type="EMBL" id="CAK9016112.1"/>
    </source>
</evidence>
<feature type="compositionally biased region" description="Low complexity" evidence="1">
    <location>
        <begin position="396"/>
        <end position="414"/>
    </location>
</feature>
<accession>A0ABP0JNY6</accession>